<dbReference type="AlphaFoldDB" id="A0A1H9F3C6"/>
<evidence type="ECO:0000313" key="2">
    <source>
        <dbReference type="Proteomes" id="UP000199766"/>
    </source>
</evidence>
<dbReference type="EMBL" id="FOGD01000001">
    <property type="protein sequence ID" value="SEQ32387.1"/>
    <property type="molecule type" value="Genomic_DNA"/>
</dbReference>
<accession>A0A1H9F3C6</accession>
<gene>
    <name evidence="1" type="ORF">SAMN02982919_00443</name>
</gene>
<proteinExistence type="predicted"/>
<name>A0A1H9F3C6_9BURK</name>
<protein>
    <submittedName>
        <fullName evidence="1">Uncharacterized protein</fullName>
    </submittedName>
</protein>
<sequence>MTTWTPYCGCVKWCRLVMPPERITYSTAWQPSGPRPATRPRPCCALHDPAYEMFDCNEMDAVLENLVVGRRNSGLQLGHGRLLRSSNYAMVQQYTFQDAQRKYSRFRGCATHRYTDGCWHQCCHFNSSLTSSYCLASCAGATLGSECCCVGTSHWLGCSDWCSCMACTYAS</sequence>
<evidence type="ECO:0000313" key="1">
    <source>
        <dbReference type="EMBL" id="SEQ32387.1"/>
    </source>
</evidence>
<dbReference type="STRING" id="180197.SAMN02982919_00443"/>
<dbReference type="Proteomes" id="UP000199766">
    <property type="component" value="Unassembled WGS sequence"/>
</dbReference>
<organism evidence="1 2">
    <name type="scientific">Giesbergeria anulus</name>
    <dbReference type="NCBI Taxonomy" id="180197"/>
    <lineage>
        <taxon>Bacteria</taxon>
        <taxon>Pseudomonadati</taxon>
        <taxon>Pseudomonadota</taxon>
        <taxon>Betaproteobacteria</taxon>
        <taxon>Burkholderiales</taxon>
        <taxon>Comamonadaceae</taxon>
        <taxon>Giesbergeria</taxon>
    </lineage>
</organism>
<keyword evidence="2" id="KW-1185">Reference proteome</keyword>
<reference evidence="1 2" key="1">
    <citation type="submission" date="2016-10" db="EMBL/GenBank/DDBJ databases">
        <authorList>
            <person name="de Groot N.N."/>
        </authorList>
    </citation>
    <scope>NUCLEOTIDE SEQUENCE [LARGE SCALE GENOMIC DNA]</scope>
    <source>
        <strain evidence="1 2">ATCC 35958</strain>
    </source>
</reference>